<dbReference type="EMBL" id="DS672165">
    <property type="protein sequence ID" value="EEC03652.1"/>
    <property type="molecule type" value="Genomic_DNA"/>
</dbReference>
<keyword evidence="4" id="KW-1185">Reference proteome</keyword>
<dbReference type="EnsemblMetazoa" id="ISCW016850-RA">
    <property type="protein sequence ID" value="ISCW016850-PA"/>
    <property type="gene ID" value="ISCW016850"/>
</dbReference>
<protein>
    <submittedName>
        <fullName evidence="2 3">POGO family transposase, putative</fullName>
    </submittedName>
</protein>
<dbReference type="Proteomes" id="UP000001555">
    <property type="component" value="Unassembled WGS sequence"/>
</dbReference>
<evidence type="ECO:0000313" key="4">
    <source>
        <dbReference type="Proteomes" id="UP000001555"/>
    </source>
</evidence>
<organism>
    <name type="scientific">Ixodes scapularis</name>
    <name type="common">Black-legged tick</name>
    <name type="synonym">Deer tick</name>
    <dbReference type="NCBI Taxonomy" id="6945"/>
    <lineage>
        <taxon>Eukaryota</taxon>
        <taxon>Metazoa</taxon>
        <taxon>Ecdysozoa</taxon>
        <taxon>Arthropoda</taxon>
        <taxon>Chelicerata</taxon>
        <taxon>Arachnida</taxon>
        <taxon>Acari</taxon>
        <taxon>Parasitiformes</taxon>
        <taxon>Ixodida</taxon>
        <taxon>Ixodoidea</taxon>
        <taxon>Ixodidae</taxon>
        <taxon>Ixodinae</taxon>
        <taxon>Ixodes</taxon>
    </lineage>
</organism>
<dbReference type="InParanoid" id="B7PAN0"/>
<reference evidence="3" key="2">
    <citation type="submission" date="2020-05" db="UniProtKB">
        <authorList>
            <consortium name="EnsemblMetazoa"/>
        </authorList>
    </citation>
    <scope>IDENTIFICATION</scope>
    <source>
        <strain evidence="3">wikel</strain>
    </source>
</reference>
<evidence type="ECO:0000256" key="1">
    <source>
        <dbReference type="SAM" id="SignalP"/>
    </source>
</evidence>
<evidence type="ECO:0000313" key="2">
    <source>
        <dbReference type="EMBL" id="EEC03652.1"/>
    </source>
</evidence>
<feature type="chain" id="PRO_5010753473" evidence="1">
    <location>
        <begin position="22"/>
        <end position="138"/>
    </location>
</feature>
<keyword evidence="1" id="KW-0732">Signal</keyword>
<name>B7PAN0_IXOSC</name>
<reference evidence="2 4" key="1">
    <citation type="submission" date="2008-03" db="EMBL/GenBank/DDBJ databases">
        <title>Annotation of Ixodes scapularis.</title>
        <authorList>
            <consortium name="Ixodes scapularis Genome Project Consortium"/>
            <person name="Caler E."/>
            <person name="Hannick L.I."/>
            <person name="Bidwell S."/>
            <person name="Joardar V."/>
            <person name="Thiagarajan M."/>
            <person name="Amedeo P."/>
            <person name="Galinsky K.J."/>
            <person name="Schobel S."/>
            <person name="Inman J."/>
            <person name="Hostetler J."/>
            <person name="Miller J."/>
            <person name="Hammond M."/>
            <person name="Megy K."/>
            <person name="Lawson D."/>
            <person name="Kodira C."/>
            <person name="Sutton G."/>
            <person name="Meyer J."/>
            <person name="Hill C.A."/>
            <person name="Birren B."/>
            <person name="Nene V."/>
            <person name="Collins F."/>
            <person name="Alarcon-Chaidez F."/>
            <person name="Wikel S."/>
            <person name="Strausberg R."/>
        </authorList>
    </citation>
    <scope>NUCLEOTIDE SEQUENCE [LARGE SCALE GENOMIC DNA]</scope>
    <source>
        <strain evidence="4">Wikel</strain>
        <strain evidence="2">Wikel colony</strain>
    </source>
</reference>
<dbReference type="AlphaFoldDB" id="B7PAN0"/>
<dbReference type="VEuPathDB" id="VectorBase:ISCI016850"/>
<dbReference type="HOGENOM" id="CLU_1857476_0_0_1"/>
<dbReference type="InterPro" id="IPR013320">
    <property type="entry name" value="ConA-like_dom_sf"/>
</dbReference>
<dbReference type="OrthoDB" id="1938156at2759"/>
<dbReference type="VEuPathDB" id="VectorBase:ISCP_026486"/>
<dbReference type="VEuPathDB" id="VectorBase:ISCW016850"/>
<dbReference type="Gene3D" id="2.60.120.200">
    <property type="match status" value="1"/>
</dbReference>
<evidence type="ECO:0000313" key="3">
    <source>
        <dbReference type="EnsemblMetazoa" id="ISCW016850-PA"/>
    </source>
</evidence>
<dbReference type="PaxDb" id="6945-B7PAN0"/>
<gene>
    <name evidence="2" type="ORF">IscW_ISCW016850</name>
</gene>
<accession>B7PAN0</accession>
<dbReference type="SUPFAM" id="SSF49899">
    <property type="entry name" value="Concanavalin A-like lectins/glucanases"/>
    <property type="match status" value="1"/>
</dbReference>
<sequence>MYFDLVLPLLVLGVLCDGEEAKEPKIEPVEDNNVMTLAELAHIAENFDDLDAFKDRWVLSEATKDAAADSVAKYDGNWQVEAAALNHLRGDVVRGVVSGGPTAAYVKLLPDMEENGDLRRFHKFHYTIMFVSDQRGTD</sequence>
<proteinExistence type="predicted"/>
<dbReference type="STRING" id="6945.B7PAN0"/>
<dbReference type="EMBL" id="ABJB010550330">
    <property type="status" value="NOT_ANNOTATED_CDS"/>
    <property type="molecule type" value="Genomic_DNA"/>
</dbReference>
<feature type="signal peptide" evidence="1">
    <location>
        <begin position="1"/>
        <end position="21"/>
    </location>
</feature>